<comment type="caution">
    <text evidence="1">The sequence shown here is derived from an EMBL/GenBank/DDBJ whole genome shotgun (WGS) entry which is preliminary data.</text>
</comment>
<keyword evidence="2" id="KW-1185">Reference proteome</keyword>
<proteinExistence type="predicted"/>
<dbReference type="EMBL" id="MU277303">
    <property type="protein sequence ID" value="KAI0055221.1"/>
    <property type="molecule type" value="Genomic_DNA"/>
</dbReference>
<organism evidence="1 2">
    <name type="scientific">Artomyces pyxidatus</name>
    <dbReference type="NCBI Taxonomy" id="48021"/>
    <lineage>
        <taxon>Eukaryota</taxon>
        <taxon>Fungi</taxon>
        <taxon>Dikarya</taxon>
        <taxon>Basidiomycota</taxon>
        <taxon>Agaricomycotina</taxon>
        <taxon>Agaricomycetes</taxon>
        <taxon>Russulales</taxon>
        <taxon>Auriscalpiaceae</taxon>
        <taxon>Artomyces</taxon>
    </lineage>
</organism>
<protein>
    <submittedName>
        <fullName evidence="1">Uncharacterized protein</fullName>
    </submittedName>
</protein>
<dbReference type="Proteomes" id="UP000814140">
    <property type="component" value="Unassembled WGS sequence"/>
</dbReference>
<sequence>MRLTLSEWRAFNTPQFGKNRGPLAVPIGSILPITPAVETVVMLNADSGGSGLELADEWLGVAGIVQNVEKIAVEAGAARGLILALRQAAESTSHLFPRLESLSIERVIFLDTVDELSVHEPSGGLFSSSIFERPTRPDNVDTLFVALLNALQLRIASGYAFHLVLRRCSLTMDMVLSLRCCLGAESLEWDGELDGARRYTSSTGYTYAI</sequence>
<evidence type="ECO:0000313" key="1">
    <source>
        <dbReference type="EMBL" id="KAI0055221.1"/>
    </source>
</evidence>
<accession>A0ACB8SHN0</accession>
<reference evidence="1" key="1">
    <citation type="submission" date="2021-03" db="EMBL/GenBank/DDBJ databases">
        <authorList>
            <consortium name="DOE Joint Genome Institute"/>
            <person name="Ahrendt S."/>
            <person name="Looney B.P."/>
            <person name="Miyauchi S."/>
            <person name="Morin E."/>
            <person name="Drula E."/>
            <person name="Courty P.E."/>
            <person name="Chicoki N."/>
            <person name="Fauchery L."/>
            <person name="Kohler A."/>
            <person name="Kuo A."/>
            <person name="Labutti K."/>
            <person name="Pangilinan J."/>
            <person name="Lipzen A."/>
            <person name="Riley R."/>
            <person name="Andreopoulos W."/>
            <person name="He G."/>
            <person name="Johnson J."/>
            <person name="Barry K.W."/>
            <person name="Grigoriev I.V."/>
            <person name="Nagy L."/>
            <person name="Hibbett D."/>
            <person name="Henrissat B."/>
            <person name="Matheny P.B."/>
            <person name="Labbe J."/>
            <person name="Martin F."/>
        </authorList>
    </citation>
    <scope>NUCLEOTIDE SEQUENCE</scope>
    <source>
        <strain evidence="1">HHB10654</strain>
    </source>
</reference>
<evidence type="ECO:0000313" key="2">
    <source>
        <dbReference type="Proteomes" id="UP000814140"/>
    </source>
</evidence>
<reference evidence="1" key="2">
    <citation type="journal article" date="2022" name="New Phytol.">
        <title>Evolutionary transition to the ectomycorrhizal habit in the genomes of a hyperdiverse lineage of mushroom-forming fungi.</title>
        <authorList>
            <person name="Looney B."/>
            <person name="Miyauchi S."/>
            <person name="Morin E."/>
            <person name="Drula E."/>
            <person name="Courty P.E."/>
            <person name="Kohler A."/>
            <person name="Kuo A."/>
            <person name="LaButti K."/>
            <person name="Pangilinan J."/>
            <person name="Lipzen A."/>
            <person name="Riley R."/>
            <person name="Andreopoulos W."/>
            <person name="He G."/>
            <person name="Johnson J."/>
            <person name="Nolan M."/>
            <person name="Tritt A."/>
            <person name="Barry K.W."/>
            <person name="Grigoriev I.V."/>
            <person name="Nagy L.G."/>
            <person name="Hibbett D."/>
            <person name="Henrissat B."/>
            <person name="Matheny P.B."/>
            <person name="Labbe J."/>
            <person name="Martin F.M."/>
        </authorList>
    </citation>
    <scope>NUCLEOTIDE SEQUENCE</scope>
    <source>
        <strain evidence="1">HHB10654</strain>
    </source>
</reference>
<gene>
    <name evidence="1" type="ORF">BV25DRAFT_1833330</name>
</gene>
<name>A0ACB8SHN0_9AGAM</name>